<keyword evidence="2" id="KW-1185">Reference proteome</keyword>
<evidence type="ECO:0000313" key="2">
    <source>
        <dbReference type="Proteomes" id="UP001470230"/>
    </source>
</evidence>
<evidence type="ECO:0000313" key="1">
    <source>
        <dbReference type="EMBL" id="KAK8837175.1"/>
    </source>
</evidence>
<name>A0ABR2GTC5_9EUKA</name>
<organism evidence="1 2">
    <name type="scientific">Tritrichomonas musculus</name>
    <dbReference type="NCBI Taxonomy" id="1915356"/>
    <lineage>
        <taxon>Eukaryota</taxon>
        <taxon>Metamonada</taxon>
        <taxon>Parabasalia</taxon>
        <taxon>Tritrichomonadida</taxon>
        <taxon>Tritrichomonadidae</taxon>
        <taxon>Tritrichomonas</taxon>
    </lineage>
</organism>
<dbReference type="Proteomes" id="UP001470230">
    <property type="component" value="Unassembled WGS sequence"/>
</dbReference>
<accession>A0ABR2GTC5</accession>
<dbReference type="EMBL" id="JAPFFF010000061">
    <property type="protein sequence ID" value="KAK8837175.1"/>
    <property type="molecule type" value="Genomic_DNA"/>
</dbReference>
<protein>
    <submittedName>
        <fullName evidence="1">Uncharacterized protein</fullName>
    </submittedName>
</protein>
<gene>
    <name evidence="1" type="ORF">M9Y10_036904</name>
</gene>
<proteinExistence type="predicted"/>
<comment type="caution">
    <text evidence="1">The sequence shown here is derived from an EMBL/GenBank/DDBJ whole genome shotgun (WGS) entry which is preliminary data.</text>
</comment>
<sequence>MSILDYFSVDSTPKKSNPYSIENIMNPTVEPKPNSSVQVKRYKKSNPYSIENILNPTVEPKPNSSVKVKRYDNSNPYSIENILNPTVEPKPNSSVKVKRYDNSNPYSIENILNPTVEPKPNSSVKVKKIKKSNPYSIDNMLNASSIDTLLNNSNDKVQIKKIKNSSQKVKSKSGMNELSRVLLRMNRDIKFSKKASTPNGAAEMVAKHNSTKAKKWHLNLINPNGPIDANNFTDINGDGIPDILILNEKNSPVYINGFTTKISNSMKKRDQIESSNGNSAYSKFKKKVFSAKNTALTEMGLNNADKIQQMGLLNKAMSEIWHDEIIQKVYDKLNLTTQKDINKAKRTQAYKNELMATVDENIAQHRDDRTYYHSLLTHAMVDAQNNRTPTENNSNPYDIPIINPITPHIVNHSDSLNNGFPIINPITPHYV</sequence>
<reference evidence="1 2" key="1">
    <citation type="submission" date="2024-04" db="EMBL/GenBank/DDBJ databases">
        <title>Tritrichomonas musculus Genome.</title>
        <authorList>
            <person name="Alves-Ferreira E."/>
            <person name="Grigg M."/>
            <person name="Lorenzi H."/>
            <person name="Galac M."/>
        </authorList>
    </citation>
    <scope>NUCLEOTIDE SEQUENCE [LARGE SCALE GENOMIC DNA]</scope>
    <source>
        <strain evidence="1 2">EAF2021</strain>
    </source>
</reference>